<dbReference type="InterPro" id="IPR037147">
    <property type="entry name" value="Ribosomal_bL28_sf"/>
</dbReference>
<dbReference type="GO" id="GO:0003735">
    <property type="term" value="F:structural constituent of ribosome"/>
    <property type="evidence" value="ECO:0007669"/>
    <property type="project" value="InterPro"/>
</dbReference>
<evidence type="ECO:0000256" key="2">
    <source>
        <dbReference type="ARBA" id="ARBA00022980"/>
    </source>
</evidence>
<comment type="similarity">
    <text evidence="1 5">Belongs to the bacterial ribosomal protein bL28 family.</text>
</comment>
<dbReference type="InterPro" id="IPR026569">
    <property type="entry name" value="Ribosomal_bL28"/>
</dbReference>
<dbReference type="SUPFAM" id="SSF143800">
    <property type="entry name" value="L28p-like"/>
    <property type="match status" value="1"/>
</dbReference>
<comment type="caution">
    <text evidence="7">The sequence shown here is derived from an EMBL/GenBank/DDBJ whole genome shotgun (WGS) entry which is preliminary data.</text>
</comment>
<proteinExistence type="inferred from homology"/>
<evidence type="ECO:0000256" key="4">
    <source>
        <dbReference type="ARBA" id="ARBA00035174"/>
    </source>
</evidence>
<reference evidence="7 8" key="1">
    <citation type="journal article" date="2000" name="Arch. Microbiol.">
        <title>Rhodobaca bogoriensis gen. nov. and sp. nov., an alkaliphilic purple nonsulfur bacterium from African Rift Valley soda lakes.</title>
        <authorList>
            <person name="Milford A.D."/>
            <person name="Achenbach L.A."/>
            <person name="Jung D.O."/>
            <person name="Madigan M.T."/>
        </authorList>
    </citation>
    <scope>NUCLEOTIDE SEQUENCE [LARGE SCALE GENOMIC DNA]</scope>
    <source>
        <strain evidence="7 8">2376</strain>
    </source>
</reference>
<evidence type="ECO:0000313" key="7">
    <source>
        <dbReference type="EMBL" id="NYS24988.1"/>
    </source>
</evidence>
<dbReference type="InterPro" id="IPR001383">
    <property type="entry name" value="Ribosomal_bL28_bact-type"/>
</dbReference>
<evidence type="ECO:0000256" key="6">
    <source>
        <dbReference type="SAM" id="MobiDB-lite"/>
    </source>
</evidence>
<evidence type="ECO:0000256" key="1">
    <source>
        <dbReference type="ARBA" id="ARBA00008760"/>
    </source>
</evidence>
<dbReference type="Gene3D" id="2.30.170.40">
    <property type="entry name" value="Ribosomal protein L28/L24"/>
    <property type="match status" value="1"/>
</dbReference>
<evidence type="ECO:0000313" key="8">
    <source>
        <dbReference type="Proteomes" id="UP000529417"/>
    </source>
</evidence>
<keyword evidence="2 5" id="KW-0689">Ribosomal protein</keyword>
<organism evidence="7 8">
    <name type="scientific">Rhabdonatronobacter sediminivivens</name>
    <dbReference type="NCBI Taxonomy" id="2743469"/>
    <lineage>
        <taxon>Bacteria</taxon>
        <taxon>Pseudomonadati</taxon>
        <taxon>Pseudomonadota</taxon>
        <taxon>Alphaproteobacteria</taxon>
        <taxon>Rhodobacterales</taxon>
        <taxon>Paracoccaceae</taxon>
        <taxon>Rhabdonatronobacter</taxon>
    </lineage>
</organism>
<accession>A0A7Z0HZ63</accession>
<dbReference type="HAMAP" id="MF_00373">
    <property type="entry name" value="Ribosomal_bL28"/>
    <property type="match status" value="1"/>
</dbReference>
<evidence type="ECO:0000256" key="3">
    <source>
        <dbReference type="ARBA" id="ARBA00023274"/>
    </source>
</evidence>
<feature type="region of interest" description="Disordered" evidence="6">
    <location>
        <begin position="1"/>
        <end position="23"/>
    </location>
</feature>
<dbReference type="AlphaFoldDB" id="A0A7Z0HZ63"/>
<dbReference type="NCBIfam" id="TIGR00009">
    <property type="entry name" value="L28"/>
    <property type="match status" value="1"/>
</dbReference>
<dbReference type="InterPro" id="IPR034704">
    <property type="entry name" value="Ribosomal_bL28/bL31-like_sf"/>
</dbReference>
<keyword evidence="3 5" id="KW-0687">Ribonucleoprotein</keyword>
<gene>
    <name evidence="5 7" type="primary">rpmB</name>
    <name evidence="7" type="ORF">HUK65_08275</name>
</gene>
<dbReference type="EMBL" id="JACBXS010000013">
    <property type="protein sequence ID" value="NYS24988.1"/>
    <property type="molecule type" value="Genomic_DNA"/>
</dbReference>
<dbReference type="Pfam" id="PF00830">
    <property type="entry name" value="Ribosomal_L28"/>
    <property type="match status" value="1"/>
</dbReference>
<dbReference type="Proteomes" id="UP000529417">
    <property type="component" value="Unassembled WGS sequence"/>
</dbReference>
<evidence type="ECO:0000256" key="5">
    <source>
        <dbReference type="HAMAP-Rule" id="MF_00373"/>
    </source>
</evidence>
<dbReference type="GO" id="GO:0006412">
    <property type="term" value="P:translation"/>
    <property type="evidence" value="ECO:0007669"/>
    <property type="project" value="UniProtKB-UniRule"/>
</dbReference>
<sequence>MSRRCELTGKGPMSGQNVSHANNKTKRRFLPNLQDVSLQSEVLGRTVKMRVSSSALRSVDHRGGLDAYLARAKDEELSANALKVKKEIAKAQAAAVAAEAEAEA</sequence>
<protein>
    <recommendedName>
        <fullName evidence="4 5">Large ribosomal subunit protein bL28</fullName>
    </recommendedName>
</protein>
<dbReference type="RefSeq" id="WP_179905685.1">
    <property type="nucleotide sequence ID" value="NZ_JACBXS010000013.1"/>
</dbReference>
<dbReference type="GO" id="GO:0022625">
    <property type="term" value="C:cytosolic large ribosomal subunit"/>
    <property type="evidence" value="ECO:0007669"/>
    <property type="project" value="TreeGrafter"/>
</dbReference>
<dbReference type="PANTHER" id="PTHR13528">
    <property type="entry name" value="39S RIBOSOMAL PROTEIN L28, MITOCHONDRIAL"/>
    <property type="match status" value="1"/>
</dbReference>
<name>A0A7Z0HZ63_9RHOB</name>
<dbReference type="PANTHER" id="PTHR13528:SF2">
    <property type="entry name" value="LARGE RIBOSOMAL SUBUNIT PROTEIN BL28M"/>
    <property type="match status" value="1"/>
</dbReference>
<keyword evidence="8" id="KW-1185">Reference proteome</keyword>